<accession>A0ABY7DMJ7</accession>
<protein>
    <submittedName>
        <fullName evidence="2">Uncharacterized protein</fullName>
    </submittedName>
</protein>
<evidence type="ECO:0000256" key="1">
    <source>
        <dbReference type="SAM" id="Phobius"/>
    </source>
</evidence>
<feature type="transmembrane region" description="Helical" evidence="1">
    <location>
        <begin position="77"/>
        <end position="97"/>
    </location>
</feature>
<sequence>MTCRDRNSGFGVKSVEQMDHLQIDERRQATEVVCKLDLFLTYLLLQPSSWVLVTITVERADQTTSCESPIHKKEDTHFFSCLYCVLILSGFSFTLWIQTHLHERGWGYTLTLKKQILQTLYV</sequence>
<gene>
    <name evidence="2" type="ORF">MAR_023275</name>
</gene>
<keyword evidence="3" id="KW-1185">Reference proteome</keyword>
<keyword evidence="1" id="KW-0812">Transmembrane</keyword>
<reference evidence="2" key="1">
    <citation type="submission" date="2022-11" db="EMBL/GenBank/DDBJ databases">
        <title>Centuries of genome instability and evolution in soft-shell clam transmissible cancer (bioRxiv).</title>
        <authorList>
            <person name="Hart S.F.M."/>
            <person name="Yonemitsu M.A."/>
            <person name="Giersch R.M."/>
            <person name="Beal B.F."/>
            <person name="Arriagada G."/>
            <person name="Davis B.W."/>
            <person name="Ostrander E.A."/>
            <person name="Goff S.P."/>
            <person name="Metzger M.J."/>
        </authorList>
    </citation>
    <scope>NUCLEOTIDE SEQUENCE</scope>
    <source>
        <strain evidence="2">MELC-2E11</strain>
        <tissue evidence="2">Siphon/mantle</tissue>
    </source>
</reference>
<organism evidence="2 3">
    <name type="scientific">Mya arenaria</name>
    <name type="common">Soft-shell clam</name>
    <dbReference type="NCBI Taxonomy" id="6604"/>
    <lineage>
        <taxon>Eukaryota</taxon>
        <taxon>Metazoa</taxon>
        <taxon>Spiralia</taxon>
        <taxon>Lophotrochozoa</taxon>
        <taxon>Mollusca</taxon>
        <taxon>Bivalvia</taxon>
        <taxon>Autobranchia</taxon>
        <taxon>Heteroconchia</taxon>
        <taxon>Euheterodonta</taxon>
        <taxon>Imparidentia</taxon>
        <taxon>Neoheterodontei</taxon>
        <taxon>Myida</taxon>
        <taxon>Myoidea</taxon>
        <taxon>Myidae</taxon>
        <taxon>Mya</taxon>
    </lineage>
</organism>
<evidence type="ECO:0000313" key="2">
    <source>
        <dbReference type="EMBL" id="WAQ98902.1"/>
    </source>
</evidence>
<dbReference type="EMBL" id="CP111014">
    <property type="protein sequence ID" value="WAQ98902.1"/>
    <property type="molecule type" value="Genomic_DNA"/>
</dbReference>
<keyword evidence="1" id="KW-1133">Transmembrane helix</keyword>
<dbReference type="Proteomes" id="UP001164746">
    <property type="component" value="Chromosome 3"/>
</dbReference>
<evidence type="ECO:0000313" key="3">
    <source>
        <dbReference type="Proteomes" id="UP001164746"/>
    </source>
</evidence>
<name>A0ABY7DMJ7_MYAAR</name>
<keyword evidence="1" id="KW-0472">Membrane</keyword>
<proteinExistence type="predicted"/>